<dbReference type="GO" id="GO:0031261">
    <property type="term" value="C:DNA replication preinitiation complex"/>
    <property type="evidence" value="ECO:0007669"/>
    <property type="project" value="TreeGrafter"/>
</dbReference>
<evidence type="ECO:0000259" key="9">
    <source>
        <dbReference type="Pfam" id="PF18137"/>
    </source>
</evidence>
<evidence type="ECO:0000259" key="8">
    <source>
        <dbReference type="Pfam" id="PF07034"/>
    </source>
</evidence>
<comment type="caution">
    <text evidence="10">The sequence shown here is derived from an EMBL/GenBank/DDBJ whole genome shotgun (WGS) entry which is preliminary data.</text>
</comment>
<evidence type="ECO:0000256" key="4">
    <source>
        <dbReference type="ARBA" id="ARBA00023125"/>
    </source>
</evidence>
<comment type="subcellular location">
    <subcellularLocation>
        <location evidence="1">Nucleus</location>
    </subcellularLocation>
</comment>
<keyword evidence="3" id="KW-0235">DNA replication</keyword>
<evidence type="ECO:0000313" key="10">
    <source>
        <dbReference type="EMBL" id="KAG0690860.1"/>
    </source>
</evidence>
<dbReference type="PANTHER" id="PTHR12748">
    <property type="entry name" value="ORIGIN RECOGNITION COMPLEX SUBUNIT 3"/>
    <property type="match status" value="1"/>
</dbReference>
<evidence type="ECO:0008006" key="12">
    <source>
        <dbReference type="Google" id="ProtNLM"/>
    </source>
</evidence>
<proteinExistence type="inferred from homology"/>
<protein>
    <recommendedName>
        <fullName evidence="12">Origin recognition complex subunit 3 winged helix C-terminal domain-containing protein</fullName>
    </recommendedName>
</protein>
<feature type="compositionally biased region" description="Basic residues" evidence="7">
    <location>
        <begin position="560"/>
        <end position="569"/>
    </location>
</feature>
<dbReference type="InterPro" id="IPR045667">
    <property type="entry name" value="ORC3_N"/>
</dbReference>
<accession>A0A9P7BHS0</accession>
<dbReference type="Proteomes" id="UP000697127">
    <property type="component" value="Unassembled WGS sequence"/>
</dbReference>
<dbReference type="GO" id="GO:0005656">
    <property type="term" value="C:nuclear pre-replicative complex"/>
    <property type="evidence" value="ECO:0007669"/>
    <property type="project" value="TreeGrafter"/>
</dbReference>
<dbReference type="Pfam" id="PF07034">
    <property type="entry name" value="ORC3_N"/>
    <property type="match status" value="1"/>
</dbReference>
<evidence type="ECO:0000256" key="2">
    <source>
        <dbReference type="ARBA" id="ARBA00010977"/>
    </source>
</evidence>
<dbReference type="GO" id="GO:0005664">
    <property type="term" value="C:nuclear origin of replication recognition complex"/>
    <property type="evidence" value="ECO:0007669"/>
    <property type="project" value="InterPro"/>
</dbReference>
<feature type="region of interest" description="Disordered" evidence="7">
    <location>
        <begin position="550"/>
        <end position="569"/>
    </location>
</feature>
<keyword evidence="11" id="KW-1185">Reference proteome</keyword>
<keyword evidence="5" id="KW-0539">Nucleus</keyword>
<feature type="domain" description="Origin recognition complex subunit 3 winged helix C-terminal" evidence="9">
    <location>
        <begin position="739"/>
        <end position="869"/>
    </location>
</feature>
<dbReference type="GO" id="GO:0006270">
    <property type="term" value="P:DNA replication initiation"/>
    <property type="evidence" value="ECO:0007669"/>
    <property type="project" value="TreeGrafter"/>
</dbReference>
<evidence type="ECO:0000256" key="1">
    <source>
        <dbReference type="ARBA" id="ARBA00004123"/>
    </source>
</evidence>
<feature type="coiled-coil region" evidence="6">
    <location>
        <begin position="705"/>
        <end position="732"/>
    </location>
</feature>
<dbReference type="InterPro" id="IPR020795">
    <property type="entry name" value="ORC3"/>
</dbReference>
<evidence type="ECO:0000256" key="5">
    <source>
        <dbReference type="ARBA" id="ARBA00023242"/>
    </source>
</evidence>
<evidence type="ECO:0000313" key="11">
    <source>
        <dbReference type="Proteomes" id="UP000697127"/>
    </source>
</evidence>
<comment type="similarity">
    <text evidence="2">Belongs to the ORC3 family.</text>
</comment>
<dbReference type="OrthoDB" id="10265211at2759"/>
<reference evidence="10" key="1">
    <citation type="submission" date="2020-11" db="EMBL/GenBank/DDBJ databases">
        <title>Kefir isolates.</title>
        <authorList>
            <person name="Marcisauskas S."/>
            <person name="Kim Y."/>
            <person name="Blasche S."/>
        </authorList>
    </citation>
    <scope>NUCLEOTIDE SEQUENCE</scope>
    <source>
        <strain evidence="10">Olga-1</strain>
    </source>
</reference>
<keyword evidence="4" id="KW-0238">DNA-binding</keyword>
<dbReference type="AlphaFoldDB" id="A0A9P7BHS0"/>
<evidence type="ECO:0000256" key="6">
    <source>
        <dbReference type="SAM" id="Coils"/>
    </source>
</evidence>
<dbReference type="InterPro" id="IPR040855">
    <property type="entry name" value="ORC_WH_C"/>
</dbReference>
<sequence>MSDFIDSQKIIYELKPLPKRVIYTPPDGCKEAKPLNDNEFTKIGEIPFVRLLGGKEPLRNVKIRSELYKKNWERQMRAIDAVLSKTDRFKFRSLREFLRKGDNNEDYNNQNDNDEDNDDDNCFSGFDNRLTTALLNLGSNISNHDRLLNNVCRYLREDEHVCLVKINPNVCFNIQRIIKRIEDSVAYKVHEIIEGHTKRTKKKTKRNGGVKRQKISDDYKKRDEEGNCIKDEENINFLSLDEGIDLISEDEFDQELNNKFDILPKKIEKDKYMDIEDLLQVFKKDKVKLIVLIQNADAMSSILIEQTLMLLHRFNLISEVYALIGISTPFIIFQEKVSKILIGKLKTKTFAVDNSNEAINQIMEDLLLNINETYNSLIFDPKLVLKFLYKRDVMSIQQFNNYMKLIYMRHYYSQPLSLFWTNNFSKIDLNNIYFKIFKTLPSVMENSNEIEKKYLIGIIENDVAKIGELLRKNLNKLINWRFNFRNLIDFLNFSQASLLNTKVWTNNLELFQLLFEKYYELRDDDDNNDDDDLFDKNIFKTESDEEIDDEEIDGLDNDNKKKKNKEKKKNKISNLKINPKLLTKFLDELWYNIRHLSKKKLEAFHYQLRKDDQFHFISRNLKFPKKCPDTESNIEILIESIQIGLRDQVCELDLDNQAFREICVVRDDVIWNIHDAFEPCVRENCLQHLDEPGKILFNSKHWILNEKKKDMIKKENEEAKDAKEAKEEETIEQAVDNKELMKRLDIKMYYMVEPILCEMYRILKETGVIINVYDFYQVFKNSIMNRKELIKIMRKKLQDKDYIKSFKIEDISSLEHILEKIDVELENNIEDEWNKLTLAWFLKSISEFQMLGLLKEGKNKSQSIEKIIWRGI</sequence>
<evidence type="ECO:0000256" key="7">
    <source>
        <dbReference type="SAM" id="MobiDB-lite"/>
    </source>
</evidence>
<gene>
    <name evidence="10" type="ORF">C6P40_000944</name>
</gene>
<evidence type="ECO:0000256" key="3">
    <source>
        <dbReference type="ARBA" id="ARBA00022705"/>
    </source>
</evidence>
<dbReference type="EMBL" id="PUHW01000015">
    <property type="protein sequence ID" value="KAG0690860.1"/>
    <property type="molecule type" value="Genomic_DNA"/>
</dbReference>
<organism evidence="10 11">
    <name type="scientific">Pichia californica</name>
    <dbReference type="NCBI Taxonomy" id="460514"/>
    <lineage>
        <taxon>Eukaryota</taxon>
        <taxon>Fungi</taxon>
        <taxon>Dikarya</taxon>
        <taxon>Ascomycota</taxon>
        <taxon>Saccharomycotina</taxon>
        <taxon>Pichiomycetes</taxon>
        <taxon>Pichiales</taxon>
        <taxon>Pichiaceae</taxon>
        <taxon>Pichia</taxon>
    </lineage>
</organism>
<dbReference type="PANTHER" id="PTHR12748:SF0">
    <property type="entry name" value="ORIGIN RECOGNITION COMPLEX SUBUNIT 3"/>
    <property type="match status" value="1"/>
</dbReference>
<keyword evidence="6" id="KW-0175">Coiled coil</keyword>
<dbReference type="Pfam" id="PF18137">
    <property type="entry name" value="WHD_ORC"/>
    <property type="match status" value="1"/>
</dbReference>
<name>A0A9P7BHS0_9ASCO</name>
<dbReference type="GO" id="GO:0003688">
    <property type="term" value="F:DNA replication origin binding"/>
    <property type="evidence" value="ECO:0007669"/>
    <property type="project" value="TreeGrafter"/>
</dbReference>
<feature type="domain" description="Origin recognition complex subunit 3 N-terminal" evidence="8">
    <location>
        <begin position="3"/>
        <end position="419"/>
    </location>
</feature>